<evidence type="ECO:0000313" key="2">
    <source>
        <dbReference type="EMBL" id="KRL85790.1"/>
    </source>
</evidence>
<feature type="transmembrane region" description="Helical" evidence="1">
    <location>
        <begin position="88"/>
        <end position="115"/>
    </location>
</feature>
<feature type="transmembrane region" description="Helical" evidence="1">
    <location>
        <begin position="135"/>
        <end position="158"/>
    </location>
</feature>
<dbReference type="Proteomes" id="UP000051922">
    <property type="component" value="Unassembled WGS sequence"/>
</dbReference>
<keyword evidence="1" id="KW-0812">Transmembrane</keyword>
<feature type="transmembrane region" description="Helical" evidence="1">
    <location>
        <begin position="221"/>
        <end position="243"/>
    </location>
</feature>
<keyword evidence="3" id="KW-1185">Reference proteome</keyword>
<keyword evidence="1" id="KW-1133">Transmembrane helix</keyword>
<reference evidence="2 3" key="1">
    <citation type="journal article" date="2015" name="Genome Announc.">
        <title>Expanding the biotechnology potential of lactobacilli through comparative genomics of 213 strains and associated genera.</title>
        <authorList>
            <person name="Sun Z."/>
            <person name="Harris H.M."/>
            <person name="McCann A."/>
            <person name="Guo C."/>
            <person name="Argimon S."/>
            <person name="Zhang W."/>
            <person name="Yang X."/>
            <person name="Jeffery I.B."/>
            <person name="Cooney J.C."/>
            <person name="Kagawa T.F."/>
            <person name="Liu W."/>
            <person name="Song Y."/>
            <person name="Salvetti E."/>
            <person name="Wrobel A."/>
            <person name="Rasinkangas P."/>
            <person name="Parkhill J."/>
            <person name="Rea M.C."/>
            <person name="O'Sullivan O."/>
            <person name="Ritari J."/>
            <person name="Douillard F.P."/>
            <person name="Paul Ross R."/>
            <person name="Yang R."/>
            <person name="Briner A.E."/>
            <person name="Felis G.E."/>
            <person name="de Vos W.M."/>
            <person name="Barrangou R."/>
            <person name="Klaenhammer T.R."/>
            <person name="Caufield P.W."/>
            <person name="Cui Y."/>
            <person name="Zhang H."/>
            <person name="O'Toole P.W."/>
        </authorList>
    </citation>
    <scope>NUCLEOTIDE SEQUENCE [LARGE SCALE GENOMIC DNA]</scope>
    <source>
        <strain evidence="2 3">DSM 15945</strain>
    </source>
</reference>
<comment type="caution">
    <text evidence="2">The sequence shown here is derived from an EMBL/GenBank/DDBJ whole genome shotgun (WGS) entry which is preliminary data.</text>
</comment>
<dbReference type="PATRIC" id="fig|1423783.4.peg.1223"/>
<feature type="transmembrane region" description="Helical" evidence="1">
    <location>
        <begin position="196"/>
        <end position="214"/>
    </location>
</feature>
<proteinExistence type="predicted"/>
<dbReference type="EMBL" id="AZFJ01000049">
    <property type="protein sequence ID" value="KRL85790.1"/>
    <property type="molecule type" value="Genomic_DNA"/>
</dbReference>
<feature type="transmembrane region" description="Helical" evidence="1">
    <location>
        <begin position="170"/>
        <end position="190"/>
    </location>
</feature>
<dbReference type="AlphaFoldDB" id="A0A0R1TYH5"/>
<keyword evidence="1" id="KW-0472">Membrane</keyword>
<accession>A0A0R1TYH5</accession>
<dbReference type="STRING" id="1423783.FC50_GL001181"/>
<organism evidence="2 3">
    <name type="scientific">Lacticaseibacillus pantheris DSM 15945 = JCM 12539 = NBRC 106106</name>
    <dbReference type="NCBI Taxonomy" id="1423783"/>
    <lineage>
        <taxon>Bacteria</taxon>
        <taxon>Bacillati</taxon>
        <taxon>Bacillota</taxon>
        <taxon>Bacilli</taxon>
        <taxon>Lactobacillales</taxon>
        <taxon>Lactobacillaceae</taxon>
        <taxon>Lacticaseibacillus</taxon>
    </lineage>
</organism>
<sequence>MTLNQWLRFFAAAWVAYLLFNTNNPLAQVLFLTKQAYLHTTPWLAALKVIGGGAIYAAIIFAGLWWAGGRGAFRQLFPRIRWRDFGIYCGYGLLYPVFGILGHVATIFVATGPSANIKESLASWQQYSWPAYRLMSWQGVFTTTANVLVTLMIFLAIIQVLDGRMQHHPHWRNLCVYLITGILAGAFATTPSSPDLWSNVVVTIFTQLPLLWSYRRSRNLGVPALIVWGGHRLLTGLMLMLNIL</sequence>
<name>A0A0R1TYH5_9LACO</name>
<protein>
    <submittedName>
        <fullName evidence="2">Uncharacterized protein</fullName>
    </submittedName>
</protein>
<evidence type="ECO:0000313" key="3">
    <source>
        <dbReference type="Proteomes" id="UP000051922"/>
    </source>
</evidence>
<evidence type="ECO:0000256" key="1">
    <source>
        <dbReference type="SAM" id="Phobius"/>
    </source>
</evidence>
<feature type="transmembrane region" description="Helical" evidence="1">
    <location>
        <begin position="43"/>
        <end position="67"/>
    </location>
</feature>
<gene>
    <name evidence="2" type="ORF">FC50_GL001181</name>
</gene>